<gene>
    <name evidence="3" type="ORF">DYB37_002625</name>
</gene>
<comment type="caution">
    <text evidence="3">The sequence shown here is derived from an EMBL/GenBank/DDBJ whole genome shotgun (WGS) entry which is preliminary data.</text>
</comment>
<keyword evidence="2" id="KW-0472">Membrane</keyword>
<organism evidence="3 4">
    <name type="scientific">Aphanomyces astaci</name>
    <name type="common">Crayfish plague agent</name>
    <dbReference type="NCBI Taxonomy" id="112090"/>
    <lineage>
        <taxon>Eukaryota</taxon>
        <taxon>Sar</taxon>
        <taxon>Stramenopiles</taxon>
        <taxon>Oomycota</taxon>
        <taxon>Saprolegniomycetes</taxon>
        <taxon>Saprolegniales</taxon>
        <taxon>Verrucalvaceae</taxon>
        <taxon>Aphanomyces</taxon>
    </lineage>
</organism>
<name>A0A3R7EKB8_APHAT</name>
<evidence type="ECO:0000313" key="4">
    <source>
        <dbReference type="Proteomes" id="UP000285430"/>
    </source>
</evidence>
<dbReference type="EMBL" id="QUTH01007973">
    <property type="protein sequence ID" value="RHZ03475.1"/>
    <property type="molecule type" value="Genomic_DNA"/>
</dbReference>
<accession>A0A3R7EKB8</accession>
<proteinExistence type="predicted"/>
<keyword evidence="2" id="KW-0812">Transmembrane</keyword>
<dbReference type="PANTHER" id="PTHR16110:SF1">
    <property type="entry name" value="TBC1 DOMAIN FAMILY MEMBER 19"/>
    <property type="match status" value="1"/>
</dbReference>
<dbReference type="VEuPathDB" id="FungiDB:H257_12774"/>
<evidence type="ECO:0000256" key="1">
    <source>
        <dbReference type="SAM" id="MobiDB-lite"/>
    </source>
</evidence>
<reference evidence="3 4" key="1">
    <citation type="submission" date="2018-08" db="EMBL/GenBank/DDBJ databases">
        <title>Aphanomyces genome sequencing and annotation.</title>
        <authorList>
            <person name="Minardi D."/>
            <person name="Oidtmann B."/>
            <person name="Van Der Giezen M."/>
            <person name="Studholme D.J."/>
        </authorList>
    </citation>
    <scope>NUCLEOTIDE SEQUENCE [LARGE SCALE GENOMIC DNA]</scope>
    <source>
        <strain evidence="3 4">Da</strain>
    </source>
</reference>
<feature type="region of interest" description="Disordered" evidence="1">
    <location>
        <begin position="148"/>
        <end position="191"/>
    </location>
</feature>
<evidence type="ECO:0008006" key="5">
    <source>
        <dbReference type="Google" id="ProtNLM"/>
    </source>
</evidence>
<evidence type="ECO:0000313" key="3">
    <source>
        <dbReference type="EMBL" id="RHZ03475.1"/>
    </source>
</evidence>
<dbReference type="PANTHER" id="PTHR16110">
    <property type="entry name" value="TBC1 DOMAIN FAMILY MEMBER 19"/>
    <property type="match status" value="1"/>
</dbReference>
<dbReference type="InterPro" id="IPR042507">
    <property type="entry name" value="TBC1D19"/>
</dbReference>
<dbReference type="VEuPathDB" id="FungiDB:H257_12775"/>
<dbReference type="AlphaFoldDB" id="A0A3R7EKB8"/>
<evidence type="ECO:0000256" key="2">
    <source>
        <dbReference type="SAM" id="Phobius"/>
    </source>
</evidence>
<protein>
    <recommendedName>
        <fullName evidence="5">Rab-GAP TBC domain-containing protein</fullName>
    </recommendedName>
</protein>
<feature type="transmembrane region" description="Helical" evidence="2">
    <location>
        <begin position="56"/>
        <end position="77"/>
    </location>
</feature>
<feature type="transmembrane region" description="Helical" evidence="2">
    <location>
        <begin position="28"/>
        <end position="44"/>
    </location>
</feature>
<sequence>MQSAGTVHGCPLMVHSRNLPSFMHGSTIYSRSLLVAIIVLTAAAEDALAGPTPSTPYIVAGAGVIVLLLASGVYIMLRRCNRGALTKLCNASTSNSTTKSLIEQPFHAVLNSTKAVVWPTLDLPSPHVFTSMDMGSIVADDPIWLSPTESSNPRVPGSAAETPGSSDHWNNSSTCLPAVHDWPEEGSEVEVPRARDGWDGYLPEDRRLSIEDSYCSAISGASYLTPHTDGTTYCQNPAMNGVEGGSGGGPNDGKFVYAEGTVDEKVGFIFDRMKESSFLGDCRNKLKSELKRQLNNMDDDDEDDFHVNLTYMMQRLGLVHAIKTFVMDIHTEGTKDKRDFGKQNAILVTMDPDRRETLDAIEVARKAWEAFTTDALREYVRQTAMPLVVHHQELAATKETSETSKPHVASQFLFSRQYAKTGSPITLRPHVNPRSSFVAIDPIYFKQLEAKVKASTVVTDGLFMLDVQQTTDSSDYFPFEDHLRSVMLAFSRDEQVVASQAVMTLQHPVVFQSNASCSKMAIPPANVMPFHGLVMFVAPLCYLYDDPVHVYFVFRDMYCRYWCQLTGISARPNAILALCKTFETLIHRHIPAVVQHLLQVLLLWDRVVGYDSLEIIAIFAAALFTFRSHELLQVTKIDDVKDLFTDALEIQVMPILQQFLFPIYDPQEK</sequence>
<dbReference type="Proteomes" id="UP000285430">
    <property type="component" value="Unassembled WGS sequence"/>
</dbReference>
<keyword evidence="2" id="KW-1133">Transmembrane helix</keyword>
<feature type="compositionally biased region" description="Polar residues" evidence="1">
    <location>
        <begin position="163"/>
        <end position="175"/>
    </location>
</feature>